<dbReference type="AlphaFoldDB" id="A0AAJ8DYL2"/>
<gene>
    <name evidence="2" type="ORF">An07g02460</name>
</gene>
<sequence length="164" mass="18376">MALRVACEHCRAFSKESSRIGSDEPYLLGRFTKPIIGVFLGNTRAINLFENSSGPQMVPSFTRSENTMFIILVSSHPVQWRNLRNKHQAHNLNSMSFLSDVHVYGIISSSFSSPGVASSREHCQDLSPGRSSSRKTREAFGKVIENRVVCERDGHYAADDKEEK</sequence>
<reference evidence="2" key="2">
    <citation type="submission" date="2025-08" db="UniProtKB">
        <authorList>
            <consortium name="RefSeq"/>
        </authorList>
    </citation>
    <scope>IDENTIFICATION</scope>
</reference>
<evidence type="ECO:0000313" key="2">
    <source>
        <dbReference type="RefSeq" id="XP_059600875.1"/>
    </source>
</evidence>
<dbReference type="RefSeq" id="XP_059600875.1">
    <property type="nucleotide sequence ID" value="XM_059748285.1"/>
</dbReference>
<accession>A0AAJ8DYL2</accession>
<name>A0AAJ8DYL2_ASPNG</name>
<evidence type="ECO:0000256" key="1">
    <source>
        <dbReference type="SAM" id="MobiDB-lite"/>
    </source>
</evidence>
<protein>
    <submittedName>
        <fullName evidence="2">Uncharacterized protein</fullName>
    </submittedName>
</protein>
<dbReference type="GeneID" id="84591300"/>
<dbReference type="KEGG" id="ang:An07g02460"/>
<organism evidence="2">
    <name type="scientific">Aspergillus niger</name>
    <dbReference type="NCBI Taxonomy" id="5061"/>
    <lineage>
        <taxon>Eukaryota</taxon>
        <taxon>Fungi</taxon>
        <taxon>Dikarya</taxon>
        <taxon>Ascomycota</taxon>
        <taxon>Pezizomycotina</taxon>
        <taxon>Eurotiomycetes</taxon>
        <taxon>Eurotiomycetidae</taxon>
        <taxon>Eurotiales</taxon>
        <taxon>Aspergillaceae</taxon>
        <taxon>Aspergillus</taxon>
        <taxon>Aspergillus subgen. Circumdati</taxon>
    </lineage>
</organism>
<dbReference type="VEuPathDB" id="FungiDB:An07g02460"/>
<feature type="region of interest" description="Disordered" evidence="1">
    <location>
        <begin position="113"/>
        <end position="139"/>
    </location>
</feature>
<proteinExistence type="predicted"/>
<reference evidence="2" key="1">
    <citation type="submission" date="2025-02" db="EMBL/GenBank/DDBJ databases">
        <authorList>
            <consortium name="NCBI Genome Project"/>
        </authorList>
    </citation>
    <scope>NUCLEOTIDE SEQUENCE</scope>
</reference>